<sequence length="694" mass="80010">MVYWYSMQNLRWKYWSLVAFVLFCNLFFFQAIGSFGLSLFLLGLLPFVLVIFWNKSNYTKLLPSLAIFTGFELFLFLSITSRAQGFVQFILFFSSFTIGTLLVYLLASKQTFVRSFLELFESPIKLGLGYLYSAWQVKFKFPEIGQQKYPWLKSVKPIATGLLISIPILFILINLFSSADPIYGSYVKRVFAIDLEWFFSERIVLRAIISLALGAFFLPFLGIKIAQSIPFLSRMVYGKTRELTQEMTIVMSLVAITLASFLTVQWQYIFVSVPKETDLHQFGVQTYSEYVQRGFFELILISLVLYALIWIGLVTIRIAGERKGALLRWVQILVLGEFGIFVASIFRRIYLYQLHHGWSLVRLYGGFFLLGITFFAITLLLRHFYQKRWVMVEGIGVLILLTLFSLFNAEQFIATTHPPTVNNRIDYVYLSRMSADGTVGWQKAFASANTVLAKNYQSAINHDDRRAIFYAGVIVNELLARHDRLAKQYASESEWLAYKKAVLTEFSNEHRLVVSELMAAVAAERMSLAPDYGKTNSSSMLETTLEFQKKLDEALMNFPEKQSNYKQTNIFLTINAPMYPQFGVAPCALPDILLTFTSGPIYYPYSPNYTHACERSFYRFNEAKITDIYETGLSKLFRINFADQNAYQFLQSEIPYQNLLQLSQRYFSLRQQILAQPDGERSVDVDISFQTPFL</sequence>
<gene>
    <name evidence="2" type="ORF">UV59_C0013G0009</name>
</gene>
<feature type="transmembrane region" description="Helical" evidence="1">
    <location>
        <begin position="290"/>
        <end position="314"/>
    </location>
</feature>
<evidence type="ECO:0000313" key="2">
    <source>
        <dbReference type="EMBL" id="KKS84831.1"/>
    </source>
</evidence>
<feature type="transmembrane region" description="Helical" evidence="1">
    <location>
        <begin position="388"/>
        <end position="407"/>
    </location>
</feature>
<keyword evidence="1" id="KW-0472">Membrane</keyword>
<feature type="transmembrane region" description="Helical" evidence="1">
    <location>
        <begin position="203"/>
        <end position="226"/>
    </location>
</feature>
<protein>
    <submittedName>
        <fullName evidence="2">Uncharacterized protein</fullName>
    </submittedName>
</protein>
<dbReference type="Pfam" id="PF13687">
    <property type="entry name" value="DUF4153"/>
    <property type="match status" value="1"/>
</dbReference>
<dbReference type="EMBL" id="LCFB01000013">
    <property type="protein sequence ID" value="KKS84831.1"/>
    <property type="molecule type" value="Genomic_DNA"/>
</dbReference>
<keyword evidence="1" id="KW-0812">Transmembrane</keyword>
<feature type="transmembrane region" description="Helical" evidence="1">
    <location>
        <begin position="86"/>
        <end position="107"/>
    </location>
</feature>
<feature type="transmembrane region" description="Helical" evidence="1">
    <location>
        <begin position="326"/>
        <end position="349"/>
    </location>
</feature>
<dbReference type="Proteomes" id="UP000034543">
    <property type="component" value="Unassembled WGS sequence"/>
</dbReference>
<comment type="caution">
    <text evidence="2">The sequence shown here is derived from an EMBL/GenBank/DDBJ whole genome shotgun (WGS) entry which is preliminary data.</text>
</comment>
<reference evidence="2 3" key="1">
    <citation type="journal article" date="2015" name="Nature">
        <title>rRNA introns, odd ribosomes, and small enigmatic genomes across a large radiation of phyla.</title>
        <authorList>
            <person name="Brown C.T."/>
            <person name="Hug L.A."/>
            <person name="Thomas B.C."/>
            <person name="Sharon I."/>
            <person name="Castelle C.J."/>
            <person name="Singh A."/>
            <person name="Wilkins M.J."/>
            <person name="Williams K.H."/>
            <person name="Banfield J.F."/>
        </authorList>
    </citation>
    <scope>NUCLEOTIDE SEQUENCE [LARGE SCALE GENOMIC DNA]</scope>
</reference>
<evidence type="ECO:0000256" key="1">
    <source>
        <dbReference type="SAM" id="Phobius"/>
    </source>
</evidence>
<proteinExistence type="predicted"/>
<dbReference type="STRING" id="1618436.UV59_C0013G0009"/>
<organism evidence="2 3">
    <name type="scientific">Candidatus Gottesmanbacteria bacterium GW2011_GWA1_43_11</name>
    <dbReference type="NCBI Taxonomy" id="1618436"/>
    <lineage>
        <taxon>Bacteria</taxon>
        <taxon>Candidatus Gottesmaniibacteriota</taxon>
    </lineage>
</organism>
<feature type="transmembrane region" description="Helical" evidence="1">
    <location>
        <begin position="247"/>
        <end position="270"/>
    </location>
</feature>
<feature type="transmembrane region" description="Helical" evidence="1">
    <location>
        <begin position="361"/>
        <end position="381"/>
    </location>
</feature>
<feature type="transmembrane region" description="Helical" evidence="1">
    <location>
        <begin position="35"/>
        <end position="54"/>
    </location>
</feature>
<dbReference type="InterPro" id="IPR025291">
    <property type="entry name" value="DUF4153"/>
</dbReference>
<feature type="transmembrane region" description="Helical" evidence="1">
    <location>
        <begin position="12"/>
        <end position="29"/>
    </location>
</feature>
<dbReference type="AlphaFoldDB" id="A0A0G1EP78"/>
<feature type="transmembrane region" description="Helical" evidence="1">
    <location>
        <begin position="158"/>
        <end position="183"/>
    </location>
</feature>
<feature type="transmembrane region" description="Helical" evidence="1">
    <location>
        <begin position="61"/>
        <end position="80"/>
    </location>
</feature>
<evidence type="ECO:0000313" key="3">
    <source>
        <dbReference type="Proteomes" id="UP000034543"/>
    </source>
</evidence>
<name>A0A0G1EP78_9BACT</name>
<accession>A0A0G1EP78</accession>
<keyword evidence="1" id="KW-1133">Transmembrane helix</keyword>